<dbReference type="AlphaFoldDB" id="A0A366HWK5"/>
<reference evidence="2 3" key="1">
    <citation type="submission" date="2018-06" db="EMBL/GenBank/DDBJ databases">
        <title>Genomic Encyclopedia of Type Strains, Phase IV (KMG-IV): sequencing the most valuable type-strain genomes for metagenomic binning, comparative biology and taxonomic classification.</title>
        <authorList>
            <person name="Goeker M."/>
        </authorList>
    </citation>
    <scope>NUCLEOTIDE SEQUENCE [LARGE SCALE GENOMIC DNA]</scope>
    <source>
        <strain evidence="2 3">DSM 25532</strain>
    </source>
</reference>
<accession>A0A366HWK5</accession>
<sequence length="154" mass="17131">MKKTAPWILLALVIASVAVSKAVEPDDSWHEVKIRHLDATDVAQALVKESEDLAEALVRIDVRRNSILLDAESPSFGAAAKKLADLDQPPKLVIYKMEITEMVTRNDKTKERIVFRPTIHAMEGKPAEVTHQIDKERLLKISVVSTITSIAKGR</sequence>
<name>A0A366HWK5_9BACT</name>
<evidence type="ECO:0000313" key="2">
    <source>
        <dbReference type="EMBL" id="RBP47678.1"/>
    </source>
</evidence>
<proteinExistence type="predicted"/>
<dbReference type="RefSeq" id="WP_113956594.1">
    <property type="nucleotide sequence ID" value="NZ_QNRR01000001.1"/>
</dbReference>
<evidence type="ECO:0000313" key="3">
    <source>
        <dbReference type="Proteomes" id="UP000253426"/>
    </source>
</evidence>
<feature type="chain" id="PRO_5017073939" evidence="1">
    <location>
        <begin position="23"/>
        <end position="154"/>
    </location>
</feature>
<gene>
    <name evidence="2" type="ORF">DES53_101476</name>
</gene>
<keyword evidence="1" id="KW-0732">Signal</keyword>
<organism evidence="2 3">
    <name type="scientific">Roseimicrobium gellanilyticum</name>
    <dbReference type="NCBI Taxonomy" id="748857"/>
    <lineage>
        <taxon>Bacteria</taxon>
        <taxon>Pseudomonadati</taxon>
        <taxon>Verrucomicrobiota</taxon>
        <taxon>Verrucomicrobiia</taxon>
        <taxon>Verrucomicrobiales</taxon>
        <taxon>Verrucomicrobiaceae</taxon>
        <taxon>Roseimicrobium</taxon>
    </lineage>
</organism>
<comment type="caution">
    <text evidence="2">The sequence shown here is derived from an EMBL/GenBank/DDBJ whole genome shotgun (WGS) entry which is preliminary data.</text>
</comment>
<protein>
    <submittedName>
        <fullName evidence="2">Uncharacterized protein</fullName>
    </submittedName>
</protein>
<dbReference type="Proteomes" id="UP000253426">
    <property type="component" value="Unassembled WGS sequence"/>
</dbReference>
<feature type="signal peptide" evidence="1">
    <location>
        <begin position="1"/>
        <end position="22"/>
    </location>
</feature>
<dbReference type="EMBL" id="QNRR01000001">
    <property type="protein sequence ID" value="RBP47678.1"/>
    <property type="molecule type" value="Genomic_DNA"/>
</dbReference>
<evidence type="ECO:0000256" key="1">
    <source>
        <dbReference type="SAM" id="SignalP"/>
    </source>
</evidence>
<keyword evidence="3" id="KW-1185">Reference proteome</keyword>